<dbReference type="AlphaFoldDB" id="A0A1G7B7F1"/>
<sequence length="421" mass="45281">MPHASPSGGRDHARQLRTSLGTDRLAPGAGAAALATSPRTQRWALRHLTGAVGAPLSPQALKIVRPAICAGVHEFTLLVAGQGCVDPPAAQYFARLGRPEVRARLGATTPEHLTAAVDAAIRHQVDQDLVLQSQADALLGCLDRYVAHLRAAVQGRAGRHPRPGDLDPTRVPDDVAPYLYYELAQHFGHSIHQVYVTVQAATDQAAGDSIATVESTTSSPAVTLRARDHLVFLHPTAFPRVAADLPDLGPLTVHAGPVSPDELVDTYESALLVARMARLGWIHPPGPVTWQPPTPLDLAAHLPLGLLEQLTPYLRPLLNTPLPLRLEMARSFHRVLAHSSSTLKEHARALNISISTLRHHLVPLEPVQHEPSSTKLVALASVLPDLARLWTVELSHHTRVKRRLDRSSAGPDDAVTPPTGV</sequence>
<evidence type="ECO:0000313" key="2">
    <source>
        <dbReference type="EMBL" id="SDE22226.1"/>
    </source>
</evidence>
<protein>
    <submittedName>
        <fullName evidence="2">Uncharacterized protein</fullName>
    </submittedName>
</protein>
<evidence type="ECO:0000313" key="3">
    <source>
        <dbReference type="Proteomes" id="UP000199034"/>
    </source>
</evidence>
<dbReference type="STRING" id="1045774.SAMN05421872_11734"/>
<dbReference type="EMBL" id="FMZM01000017">
    <property type="protein sequence ID" value="SDE22226.1"/>
    <property type="molecule type" value="Genomic_DNA"/>
</dbReference>
<proteinExistence type="predicted"/>
<keyword evidence="3" id="KW-1185">Reference proteome</keyword>
<name>A0A1G7B7F1_9ACTN</name>
<reference evidence="2 3" key="1">
    <citation type="submission" date="2016-10" db="EMBL/GenBank/DDBJ databases">
        <authorList>
            <person name="de Groot N.N."/>
        </authorList>
    </citation>
    <scope>NUCLEOTIDE SEQUENCE [LARGE SCALE GENOMIC DNA]</scope>
    <source>
        <strain evidence="2 3">CGMCC 4.6858</strain>
    </source>
</reference>
<organism evidence="2 3">
    <name type="scientific">Nocardioides lianchengensis</name>
    <dbReference type="NCBI Taxonomy" id="1045774"/>
    <lineage>
        <taxon>Bacteria</taxon>
        <taxon>Bacillati</taxon>
        <taxon>Actinomycetota</taxon>
        <taxon>Actinomycetes</taxon>
        <taxon>Propionibacteriales</taxon>
        <taxon>Nocardioidaceae</taxon>
        <taxon>Nocardioides</taxon>
    </lineage>
</organism>
<accession>A0A1G7B7F1</accession>
<evidence type="ECO:0000256" key="1">
    <source>
        <dbReference type="SAM" id="MobiDB-lite"/>
    </source>
</evidence>
<gene>
    <name evidence="2" type="ORF">SAMN05421872_11734</name>
</gene>
<feature type="region of interest" description="Disordered" evidence="1">
    <location>
        <begin position="401"/>
        <end position="421"/>
    </location>
</feature>
<dbReference type="Proteomes" id="UP000199034">
    <property type="component" value="Unassembled WGS sequence"/>
</dbReference>